<name>A0A419S521_9SPHI</name>
<dbReference type="PANTHER" id="PTHR10900:SF77">
    <property type="entry name" value="FI19380P1"/>
    <property type="match status" value="1"/>
</dbReference>
<dbReference type="RefSeq" id="WP_120182157.1">
    <property type="nucleotide sequence ID" value="NZ_MBTA01000025.1"/>
</dbReference>
<feature type="domain" description="FAS1" evidence="3">
    <location>
        <begin position="50"/>
        <end position="182"/>
    </location>
</feature>
<dbReference type="SMART" id="SM00554">
    <property type="entry name" value="FAS1"/>
    <property type="match status" value="1"/>
</dbReference>
<evidence type="ECO:0000259" key="3">
    <source>
        <dbReference type="PROSITE" id="PS50213"/>
    </source>
</evidence>
<dbReference type="OrthoDB" id="1144324at2"/>
<evidence type="ECO:0000313" key="5">
    <source>
        <dbReference type="Proteomes" id="UP000283433"/>
    </source>
</evidence>
<dbReference type="InterPro" id="IPR036378">
    <property type="entry name" value="FAS1_dom_sf"/>
</dbReference>
<protein>
    <submittedName>
        <fullName evidence="4">Fasciclin</fullName>
    </submittedName>
</protein>
<dbReference type="FunFam" id="2.30.180.10:FF:000032">
    <property type="entry name" value="Fasciclin domain-containing protein, putative"/>
    <property type="match status" value="1"/>
</dbReference>
<dbReference type="PROSITE" id="PS51257">
    <property type="entry name" value="PROKAR_LIPOPROTEIN"/>
    <property type="match status" value="1"/>
</dbReference>
<dbReference type="InterPro" id="IPR000782">
    <property type="entry name" value="FAS1_domain"/>
</dbReference>
<dbReference type="SUPFAM" id="SSF82153">
    <property type="entry name" value="FAS1 domain"/>
    <property type="match status" value="1"/>
</dbReference>
<dbReference type="InterPro" id="IPR050904">
    <property type="entry name" value="Adhesion/Biosynth-related"/>
</dbReference>
<dbReference type="GO" id="GO:0005615">
    <property type="term" value="C:extracellular space"/>
    <property type="evidence" value="ECO:0007669"/>
    <property type="project" value="TreeGrafter"/>
</dbReference>
<gene>
    <name evidence="4" type="ORF">BCY91_06825</name>
</gene>
<accession>A0A419S521</accession>
<evidence type="ECO:0000313" key="4">
    <source>
        <dbReference type="EMBL" id="RKD15219.1"/>
    </source>
</evidence>
<evidence type="ECO:0000256" key="1">
    <source>
        <dbReference type="SAM" id="MobiDB-lite"/>
    </source>
</evidence>
<comment type="caution">
    <text evidence="4">The sequence shown here is derived from an EMBL/GenBank/DDBJ whole genome shotgun (WGS) entry which is preliminary data.</text>
</comment>
<sequence length="187" mass="19606">MKLKLFTTSICMALLFGCGNADKVADATTDHQHEQTAGGGQSTVKDDDSQKNIVQVASESPDHTTLVAAVKAADLVDALVNAGPFTVFAPTNAAFDKLPAGTVDDLLKPANKEKLADILQYHVSLGVLKTANFTDGQVIGQVNGNNITIKMENGRPKINGVANIIAEVPAANGVIYVIDNVLLPPTK</sequence>
<proteinExistence type="predicted"/>
<dbReference type="AlphaFoldDB" id="A0A419S521"/>
<dbReference type="PANTHER" id="PTHR10900">
    <property type="entry name" value="PERIOSTIN-RELATED"/>
    <property type="match status" value="1"/>
</dbReference>
<keyword evidence="2" id="KW-0732">Signal</keyword>
<dbReference type="EMBL" id="MBTA01000025">
    <property type="protein sequence ID" value="RKD15219.1"/>
    <property type="molecule type" value="Genomic_DNA"/>
</dbReference>
<evidence type="ECO:0000256" key="2">
    <source>
        <dbReference type="SAM" id="SignalP"/>
    </source>
</evidence>
<keyword evidence="5" id="KW-1185">Reference proteome</keyword>
<dbReference type="Pfam" id="PF02469">
    <property type="entry name" value="Fasciclin"/>
    <property type="match status" value="1"/>
</dbReference>
<dbReference type="PROSITE" id="PS50213">
    <property type="entry name" value="FAS1"/>
    <property type="match status" value="1"/>
</dbReference>
<dbReference type="Gene3D" id="2.30.180.10">
    <property type="entry name" value="FAS1 domain"/>
    <property type="match status" value="1"/>
</dbReference>
<feature type="chain" id="PRO_5019384720" evidence="2">
    <location>
        <begin position="22"/>
        <end position="187"/>
    </location>
</feature>
<dbReference type="Proteomes" id="UP000283433">
    <property type="component" value="Unassembled WGS sequence"/>
</dbReference>
<feature type="region of interest" description="Disordered" evidence="1">
    <location>
        <begin position="29"/>
        <end position="49"/>
    </location>
</feature>
<feature type="signal peptide" evidence="2">
    <location>
        <begin position="1"/>
        <end position="21"/>
    </location>
</feature>
<organism evidence="4 5">
    <name type="scientific">Pelobium manganitolerans</name>
    <dbReference type="NCBI Taxonomy" id="1842495"/>
    <lineage>
        <taxon>Bacteria</taxon>
        <taxon>Pseudomonadati</taxon>
        <taxon>Bacteroidota</taxon>
        <taxon>Sphingobacteriia</taxon>
        <taxon>Sphingobacteriales</taxon>
        <taxon>Sphingobacteriaceae</taxon>
        <taxon>Pelobium</taxon>
    </lineage>
</organism>
<reference evidence="4 5" key="1">
    <citation type="submission" date="2016-07" db="EMBL/GenBank/DDBJ databases">
        <title>Genome of Pelobium manganitolerans.</title>
        <authorList>
            <person name="Wu S."/>
            <person name="Wang G."/>
        </authorList>
    </citation>
    <scope>NUCLEOTIDE SEQUENCE [LARGE SCALE GENOMIC DNA]</scope>
    <source>
        <strain evidence="4 5">YS-25</strain>
    </source>
</reference>